<name>A0A0V0HZT3_SOLCH</name>
<sequence>ILLGICSVFEVFGIALEHCSSGKRSACIDSMLSRIWDIWTLSFGVAVRAQLVQLANCLVFGVFGPRALVYW</sequence>
<reference evidence="1" key="1">
    <citation type="submission" date="2015-12" db="EMBL/GenBank/DDBJ databases">
        <title>Gene expression during late stages of embryo sac development: a critical building block for successful pollen-pistil interactions.</title>
        <authorList>
            <person name="Liu Y."/>
            <person name="Joly V."/>
            <person name="Sabar M."/>
            <person name="Matton D.P."/>
        </authorList>
    </citation>
    <scope>NUCLEOTIDE SEQUENCE</scope>
</reference>
<feature type="non-terminal residue" evidence="1">
    <location>
        <position position="1"/>
    </location>
</feature>
<proteinExistence type="predicted"/>
<protein>
    <submittedName>
        <fullName evidence="1">Putative ovule protein</fullName>
    </submittedName>
</protein>
<dbReference type="AlphaFoldDB" id="A0A0V0HZT3"/>
<organism evidence="1">
    <name type="scientific">Solanum chacoense</name>
    <name type="common">Chaco potato</name>
    <dbReference type="NCBI Taxonomy" id="4108"/>
    <lineage>
        <taxon>Eukaryota</taxon>
        <taxon>Viridiplantae</taxon>
        <taxon>Streptophyta</taxon>
        <taxon>Embryophyta</taxon>
        <taxon>Tracheophyta</taxon>
        <taxon>Spermatophyta</taxon>
        <taxon>Magnoliopsida</taxon>
        <taxon>eudicotyledons</taxon>
        <taxon>Gunneridae</taxon>
        <taxon>Pentapetalae</taxon>
        <taxon>asterids</taxon>
        <taxon>lamiids</taxon>
        <taxon>Solanales</taxon>
        <taxon>Solanaceae</taxon>
        <taxon>Solanoideae</taxon>
        <taxon>Solaneae</taxon>
        <taxon>Solanum</taxon>
    </lineage>
</organism>
<dbReference type="EMBL" id="GEDG01013095">
    <property type="protein sequence ID" value="JAP25624.1"/>
    <property type="molecule type" value="Transcribed_RNA"/>
</dbReference>
<accession>A0A0V0HZT3</accession>
<evidence type="ECO:0000313" key="1">
    <source>
        <dbReference type="EMBL" id="JAP25624.1"/>
    </source>
</evidence>